<dbReference type="AlphaFoldDB" id="A0AA39K3X4"/>
<keyword evidence="3" id="KW-1185">Reference proteome</keyword>
<keyword evidence="1" id="KW-0732">Signal</keyword>
<proteinExistence type="predicted"/>
<feature type="signal peptide" evidence="1">
    <location>
        <begin position="1"/>
        <end position="17"/>
    </location>
</feature>
<organism evidence="2 3">
    <name type="scientific">Armillaria tabescens</name>
    <name type="common">Ringless honey mushroom</name>
    <name type="synonym">Agaricus tabescens</name>
    <dbReference type="NCBI Taxonomy" id="1929756"/>
    <lineage>
        <taxon>Eukaryota</taxon>
        <taxon>Fungi</taxon>
        <taxon>Dikarya</taxon>
        <taxon>Basidiomycota</taxon>
        <taxon>Agaricomycotina</taxon>
        <taxon>Agaricomycetes</taxon>
        <taxon>Agaricomycetidae</taxon>
        <taxon>Agaricales</taxon>
        <taxon>Marasmiineae</taxon>
        <taxon>Physalacriaceae</taxon>
        <taxon>Desarmillaria</taxon>
    </lineage>
</organism>
<evidence type="ECO:0000256" key="1">
    <source>
        <dbReference type="SAM" id="SignalP"/>
    </source>
</evidence>
<evidence type="ECO:0000313" key="3">
    <source>
        <dbReference type="Proteomes" id="UP001175211"/>
    </source>
</evidence>
<accession>A0AA39K3X4</accession>
<comment type="caution">
    <text evidence="2">The sequence shown here is derived from an EMBL/GenBank/DDBJ whole genome shotgun (WGS) entry which is preliminary data.</text>
</comment>
<dbReference type="Proteomes" id="UP001175211">
    <property type="component" value="Unassembled WGS sequence"/>
</dbReference>
<protein>
    <recommendedName>
        <fullName evidence="4">F-box domain-containing protein</fullName>
    </recommendedName>
</protein>
<evidence type="ECO:0008006" key="4">
    <source>
        <dbReference type="Google" id="ProtNLM"/>
    </source>
</evidence>
<dbReference type="GeneID" id="85366362"/>
<feature type="chain" id="PRO_5041232236" description="F-box domain-containing protein" evidence="1">
    <location>
        <begin position="18"/>
        <end position="203"/>
    </location>
</feature>
<dbReference type="EMBL" id="JAUEPS010000028">
    <property type="protein sequence ID" value="KAK0454060.1"/>
    <property type="molecule type" value="Genomic_DNA"/>
</dbReference>
<evidence type="ECO:0000313" key="2">
    <source>
        <dbReference type="EMBL" id="KAK0454060.1"/>
    </source>
</evidence>
<gene>
    <name evidence="2" type="ORF">EV420DRAFT_617769</name>
</gene>
<sequence>MPSSLILFFRLVRKASSLASQVFVVPPPSRSGHTFKNLLNLLSSSPDIASLITTLELVVHGRDPELVQIVPKLPYMTSVKRFRLSHTCELFDWCYFPPHVQDVLVKYWQTSQIVDFELENICFIAFEGKTRLRPDQWGALKRLSLLWCHVHELWSPEGQGSNPPRLEALTIYAEPDFPTFLATSYSIHSLVVLIFSPYESSLP</sequence>
<name>A0AA39K3X4_ARMTA</name>
<dbReference type="RefSeq" id="XP_060328448.1">
    <property type="nucleotide sequence ID" value="XM_060482814.1"/>
</dbReference>
<reference evidence="2" key="1">
    <citation type="submission" date="2023-06" db="EMBL/GenBank/DDBJ databases">
        <authorList>
            <consortium name="Lawrence Berkeley National Laboratory"/>
            <person name="Ahrendt S."/>
            <person name="Sahu N."/>
            <person name="Indic B."/>
            <person name="Wong-Bajracharya J."/>
            <person name="Merenyi Z."/>
            <person name="Ke H.-M."/>
            <person name="Monk M."/>
            <person name="Kocsube S."/>
            <person name="Drula E."/>
            <person name="Lipzen A."/>
            <person name="Balint B."/>
            <person name="Henrissat B."/>
            <person name="Andreopoulos B."/>
            <person name="Martin F.M."/>
            <person name="Harder C.B."/>
            <person name="Rigling D."/>
            <person name="Ford K.L."/>
            <person name="Foster G.D."/>
            <person name="Pangilinan J."/>
            <person name="Papanicolaou A."/>
            <person name="Barry K."/>
            <person name="LaButti K."/>
            <person name="Viragh M."/>
            <person name="Koriabine M."/>
            <person name="Yan M."/>
            <person name="Riley R."/>
            <person name="Champramary S."/>
            <person name="Plett K.L."/>
            <person name="Tsai I.J."/>
            <person name="Slot J."/>
            <person name="Sipos G."/>
            <person name="Plett J."/>
            <person name="Nagy L.G."/>
            <person name="Grigoriev I.V."/>
        </authorList>
    </citation>
    <scope>NUCLEOTIDE SEQUENCE</scope>
    <source>
        <strain evidence="2">CCBAS 213</strain>
    </source>
</reference>